<evidence type="ECO:0000313" key="6">
    <source>
        <dbReference type="EMBL" id="HIR12614.1"/>
    </source>
</evidence>
<gene>
    <name evidence="6" type="ORF">IAB31_01670</name>
</gene>
<evidence type="ECO:0000256" key="4">
    <source>
        <dbReference type="ARBA" id="ARBA00033164"/>
    </source>
</evidence>
<proteinExistence type="inferred from homology"/>
<dbReference type="InterPro" id="IPR020103">
    <property type="entry name" value="PsdUridine_synth_cat_dom_sf"/>
</dbReference>
<evidence type="ECO:0000256" key="1">
    <source>
        <dbReference type="ARBA" id="ARBA00000073"/>
    </source>
</evidence>
<comment type="caution">
    <text evidence="6">The sequence shown here is derived from an EMBL/GenBank/DDBJ whole genome shotgun (WGS) entry which is preliminary data.</text>
</comment>
<dbReference type="InterPro" id="IPR006145">
    <property type="entry name" value="PsdUridine_synth_RsuA/RluA"/>
</dbReference>
<dbReference type="EMBL" id="DVGK01000026">
    <property type="protein sequence ID" value="HIR12614.1"/>
    <property type="molecule type" value="Genomic_DNA"/>
</dbReference>
<evidence type="ECO:0000256" key="3">
    <source>
        <dbReference type="ARBA" id="ARBA00031870"/>
    </source>
</evidence>
<sequence>MGNYRIIYEDREILVCYKASGLPVQSGRIGVKDLESILNLHLKEEGCREGIRIIHRLDQPVEGILVFGKTKKAAAELGRQIQENKMEKTYLAVCCIQDEAKASGLLRDDYVQVSHLLLKDARTNTSRIVPEGMKGAKEAALYCRRLKEEAPGEQGRFALMEIRLITGRHHQIRVQMAGSGMPLYGDRKYNPQWENWAKAAGEEPEKASPALCAAKLVFFHPVTGKKMEFSISPSGKIFQILQKI</sequence>
<dbReference type="Pfam" id="PF00849">
    <property type="entry name" value="PseudoU_synth_2"/>
    <property type="match status" value="1"/>
</dbReference>
<dbReference type="PANTHER" id="PTHR21600:SF87">
    <property type="entry name" value="RNA PSEUDOURIDYLATE SYNTHASE DOMAIN-CONTAINING PROTEIN 1"/>
    <property type="match status" value="1"/>
</dbReference>
<dbReference type="GO" id="GO:0000455">
    <property type="term" value="P:enzyme-directed rRNA pseudouridine synthesis"/>
    <property type="evidence" value="ECO:0007669"/>
    <property type="project" value="TreeGrafter"/>
</dbReference>
<dbReference type="Gene3D" id="3.30.2350.10">
    <property type="entry name" value="Pseudouridine synthase"/>
    <property type="match status" value="1"/>
</dbReference>
<feature type="domain" description="Pseudouridine synthase RsuA/RluA-like" evidence="5">
    <location>
        <begin position="13"/>
        <end position="177"/>
    </location>
</feature>
<organism evidence="6 7">
    <name type="scientific">Candidatus Choladousia intestinavium</name>
    <dbReference type="NCBI Taxonomy" id="2840727"/>
    <lineage>
        <taxon>Bacteria</taxon>
        <taxon>Bacillati</taxon>
        <taxon>Bacillota</taxon>
        <taxon>Clostridia</taxon>
        <taxon>Lachnospirales</taxon>
        <taxon>Lachnospiraceae</taxon>
        <taxon>Lachnospiraceae incertae sedis</taxon>
        <taxon>Candidatus Choladousia</taxon>
    </lineage>
</organism>
<dbReference type="AlphaFoldDB" id="A0A9D1D848"/>
<comment type="catalytic activity">
    <reaction evidence="1">
        <text>a uridine in RNA = a pseudouridine in RNA</text>
        <dbReference type="Rhea" id="RHEA:48348"/>
        <dbReference type="Rhea" id="RHEA-COMP:12068"/>
        <dbReference type="Rhea" id="RHEA-COMP:12069"/>
        <dbReference type="ChEBI" id="CHEBI:65314"/>
        <dbReference type="ChEBI" id="CHEBI:65315"/>
    </reaction>
</comment>
<dbReference type="Proteomes" id="UP000886757">
    <property type="component" value="Unassembled WGS sequence"/>
</dbReference>
<name>A0A9D1D848_9FIRM</name>
<dbReference type="InterPro" id="IPR050188">
    <property type="entry name" value="RluA_PseudoU_synthase"/>
</dbReference>
<evidence type="ECO:0000259" key="5">
    <source>
        <dbReference type="Pfam" id="PF00849"/>
    </source>
</evidence>
<reference evidence="6" key="1">
    <citation type="submission" date="2020-10" db="EMBL/GenBank/DDBJ databases">
        <authorList>
            <person name="Gilroy R."/>
        </authorList>
    </citation>
    <scope>NUCLEOTIDE SEQUENCE</scope>
    <source>
        <strain evidence="6">ChiSjej4B22-8148</strain>
    </source>
</reference>
<comment type="similarity">
    <text evidence="2">Belongs to the pseudouridine synthase RluA family.</text>
</comment>
<protein>
    <recommendedName>
        <fullName evidence="3">RNA pseudouridylate synthase</fullName>
    </recommendedName>
    <alternativeName>
        <fullName evidence="4">RNA-uridine isomerase</fullName>
    </alternativeName>
</protein>
<dbReference type="GO" id="GO:0140098">
    <property type="term" value="F:catalytic activity, acting on RNA"/>
    <property type="evidence" value="ECO:0007669"/>
    <property type="project" value="UniProtKB-ARBA"/>
</dbReference>
<evidence type="ECO:0000313" key="7">
    <source>
        <dbReference type="Proteomes" id="UP000886757"/>
    </source>
</evidence>
<accession>A0A9D1D848</accession>
<reference evidence="6" key="2">
    <citation type="journal article" date="2021" name="PeerJ">
        <title>Extensive microbial diversity within the chicken gut microbiome revealed by metagenomics and culture.</title>
        <authorList>
            <person name="Gilroy R."/>
            <person name="Ravi A."/>
            <person name="Getino M."/>
            <person name="Pursley I."/>
            <person name="Horton D.L."/>
            <person name="Alikhan N.F."/>
            <person name="Baker D."/>
            <person name="Gharbi K."/>
            <person name="Hall N."/>
            <person name="Watson M."/>
            <person name="Adriaenssens E.M."/>
            <person name="Foster-Nyarko E."/>
            <person name="Jarju S."/>
            <person name="Secka A."/>
            <person name="Antonio M."/>
            <person name="Oren A."/>
            <person name="Chaudhuri R.R."/>
            <person name="La Ragione R."/>
            <person name="Hildebrand F."/>
            <person name="Pallen M.J."/>
        </authorList>
    </citation>
    <scope>NUCLEOTIDE SEQUENCE</scope>
    <source>
        <strain evidence="6">ChiSjej4B22-8148</strain>
    </source>
</reference>
<dbReference type="PANTHER" id="PTHR21600">
    <property type="entry name" value="MITOCHONDRIAL RNA PSEUDOURIDINE SYNTHASE"/>
    <property type="match status" value="1"/>
</dbReference>
<dbReference type="GO" id="GO:0009982">
    <property type="term" value="F:pseudouridine synthase activity"/>
    <property type="evidence" value="ECO:0007669"/>
    <property type="project" value="InterPro"/>
</dbReference>
<dbReference type="SUPFAM" id="SSF55120">
    <property type="entry name" value="Pseudouridine synthase"/>
    <property type="match status" value="1"/>
</dbReference>
<dbReference type="CDD" id="cd02869">
    <property type="entry name" value="PseudoU_synth_RluA_like"/>
    <property type="match status" value="1"/>
</dbReference>
<dbReference type="GO" id="GO:0003723">
    <property type="term" value="F:RNA binding"/>
    <property type="evidence" value="ECO:0007669"/>
    <property type="project" value="InterPro"/>
</dbReference>
<evidence type="ECO:0000256" key="2">
    <source>
        <dbReference type="ARBA" id="ARBA00010876"/>
    </source>
</evidence>